<proteinExistence type="inferred from homology"/>
<feature type="domain" description="ABC transporter" evidence="5">
    <location>
        <begin position="33"/>
        <end position="255"/>
    </location>
</feature>
<evidence type="ECO:0000256" key="3">
    <source>
        <dbReference type="ARBA" id="ARBA00022741"/>
    </source>
</evidence>
<dbReference type="SUPFAM" id="SSF52540">
    <property type="entry name" value="P-loop containing nucleoside triphosphate hydrolases"/>
    <property type="match status" value="1"/>
</dbReference>
<dbReference type="GO" id="GO:0016887">
    <property type="term" value="F:ATP hydrolysis activity"/>
    <property type="evidence" value="ECO:0007669"/>
    <property type="project" value="InterPro"/>
</dbReference>
<dbReference type="InterPro" id="IPR003593">
    <property type="entry name" value="AAA+_ATPase"/>
</dbReference>
<organism evidence="6 7">
    <name type="scientific">Azospirillum brasilense</name>
    <dbReference type="NCBI Taxonomy" id="192"/>
    <lineage>
        <taxon>Bacteria</taxon>
        <taxon>Pseudomonadati</taxon>
        <taxon>Pseudomonadota</taxon>
        <taxon>Alphaproteobacteria</taxon>
        <taxon>Rhodospirillales</taxon>
        <taxon>Azospirillaceae</taxon>
        <taxon>Azospirillum</taxon>
    </lineage>
</organism>
<dbReference type="AlphaFoldDB" id="A0A6L3ARS6"/>
<dbReference type="InterPro" id="IPR003439">
    <property type="entry name" value="ABC_transporter-like_ATP-bd"/>
</dbReference>
<dbReference type="InterPro" id="IPR029439">
    <property type="entry name" value="Wzt_C"/>
</dbReference>
<name>A0A6L3ARS6_AZOBR</name>
<dbReference type="Gene3D" id="3.40.50.300">
    <property type="entry name" value="P-loop containing nucleotide triphosphate hydrolases"/>
    <property type="match status" value="1"/>
</dbReference>
<dbReference type="GO" id="GO:0016020">
    <property type="term" value="C:membrane"/>
    <property type="evidence" value="ECO:0007669"/>
    <property type="project" value="InterPro"/>
</dbReference>
<sequence>MSSDPMSSGAIPVIEATGLGKVYHIYDRPELMLRQMLVGNRKTYYREFWALRDVDFSVHRGETVGFLGRNGAGKSTLLQLVCGTLTPSEGQVVVRGRISALLELGSGFNPELSGHDNVYIYGALLGLSRKDIDERYDRILGFADIGQFINLPVKTYSSGMMVRLAFAVAINVDPEILVVDEALAVGDARFSARCMTQIRRMQESGASVLFVGHDTQAVTRLCSRAFVLHDGRLVRQGQPGEVASWYLALSSADFDLARMSRFDQDPGLESSDEPAIDAAPDDNEALIGAESASSMEGGNAPTDFKLFRYGDGTAAITSCSIRNLKGQRIQQAVIGSKIVVEIAVAFHEERFEHLIGFYIKDRLNIEAIGINTHQEKFATPFVKKGDTLMYSFEINIDLRPGFYSISPSIAYNQTEGRWMDYIENATIFQVIDKDPGRTVFGVCLPSHRVVSVKAANSTPAPARSDAGLGVQDGR</sequence>
<evidence type="ECO:0000259" key="5">
    <source>
        <dbReference type="PROSITE" id="PS50893"/>
    </source>
</evidence>
<dbReference type="PANTHER" id="PTHR46743">
    <property type="entry name" value="TEICHOIC ACIDS EXPORT ATP-BINDING PROTEIN TAGH"/>
    <property type="match status" value="1"/>
</dbReference>
<dbReference type="InterPro" id="IPR050683">
    <property type="entry name" value="Bact_Polysacc_Export_ATP-bd"/>
</dbReference>
<dbReference type="Pfam" id="PF00005">
    <property type="entry name" value="ABC_tran"/>
    <property type="match status" value="1"/>
</dbReference>
<dbReference type="Pfam" id="PF14524">
    <property type="entry name" value="Wzt_C"/>
    <property type="match status" value="1"/>
</dbReference>
<dbReference type="GO" id="GO:0005524">
    <property type="term" value="F:ATP binding"/>
    <property type="evidence" value="ECO:0007669"/>
    <property type="project" value="UniProtKB-KW"/>
</dbReference>
<keyword evidence="4 6" id="KW-0067">ATP-binding</keyword>
<dbReference type="RefSeq" id="WP_149167990.1">
    <property type="nucleotide sequence ID" value="NZ_QOKV01000034.1"/>
</dbReference>
<keyword evidence="2" id="KW-0813">Transport</keyword>
<gene>
    <name evidence="6" type="ORF">DS837_29290</name>
</gene>
<dbReference type="PROSITE" id="PS50893">
    <property type="entry name" value="ABC_TRANSPORTER_2"/>
    <property type="match status" value="1"/>
</dbReference>
<keyword evidence="3" id="KW-0547">Nucleotide-binding</keyword>
<comment type="caution">
    <text evidence="6">The sequence shown here is derived from an EMBL/GenBank/DDBJ whole genome shotgun (WGS) entry which is preliminary data.</text>
</comment>
<evidence type="ECO:0000256" key="2">
    <source>
        <dbReference type="ARBA" id="ARBA00022448"/>
    </source>
</evidence>
<reference evidence="6 7" key="1">
    <citation type="submission" date="2018-07" db="EMBL/GenBank/DDBJ databases">
        <title>Genome sequence of Roseomonas fauriae ATCC 49958.</title>
        <authorList>
            <person name="Sant'Anna F.H."/>
            <person name="Baldani J.I."/>
            <person name="Zilli J.E."/>
            <person name="Reis V.M."/>
            <person name="Hartmann A."/>
            <person name="Cruz L."/>
            <person name="de Souza E.M."/>
            <person name="de Oliveira Pedrosa F."/>
            <person name="Passaglia L.M.P."/>
        </authorList>
    </citation>
    <scope>NUCLEOTIDE SEQUENCE [LARGE SCALE GENOMIC DNA]</scope>
    <source>
        <strain evidence="6 7">ATCC 49958</strain>
    </source>
</reference>
<evidence type="ECO:0000313" key="6">
    <source>
        <dbReference type="EMBL" id="KAA0677446.1"/>
    </source>
</evidence>
<dbReference type="CDD" id="cd03220">
    <property type="entry name" value="ABC_KpsT_Wzt"/>
    <property type="match status" value="1"/>
</dbReference>
<dbReference type="InterPro" id="IPR027417">
    <property type="entry name" value="P-loop_NTPase"/>
</dbReference>
<dbReference type="Proteomes" id="UP000476837">
    <property type="component" value="Unassembled WGS sequence"/>
</dbReference>
<comment type="similarity">
    <text evidence="1">Belongs to the ABC transporter superfamily.</text>
</comment>
<dbReference type="CDD" id="cd10147">
    <property type="entry name" value="Wzt_C-like"/>
    <property type="match status" value="1"/>
</dbReference>
<dbReference type="PROSITE" id="PS00211">
    <property type="entry name" value="ABC_TRANSPORTER_1"/>
    <property type="match status" value="1"/>
</dbReference>
<protein>
    <submittedName>
        <fullName evidence="6">ABC transporter ATP-binding protein</fullName>
    </submittedName>
</protein>
<dbReference type="SMART" id="SM00382">
    <property type="entry name" value="AAA"/>
    <property type="match status" value="1"/>
</dbReference>
<dbReference type="PANTHER" id="PTHR46743:SF2">
    <property type="entry name" value="TEICHOIC ACIDS EXPORT ATP-BINDING PROTEIN TAGH"/>
    <property type="match status" value="1"/>
</dbReference>
<dbReference type="Gene3D" id="2.70.50.60">
    <property type="entry name" value="abc- transporter (atp binding component) like domain"/>
    <property type="match status" value="1"/>
</dbReference>
<evidence type="ECO:0000256" key="4">
    <source>
        <dbReference type="ARBA" id="ARBA00022840"/>
    </source>
</evidence>
<evidence type="ECO:0000256" key="1">
    <source>
        <dbReference type="ARBA" id="ARBA00005417"/>
    </source>
</evidence>
<dbReference type="InterPro" id="IPR017871">
    <property type="entry name" value="ABC_transporter-like_CS"/>
</dbReference>
<dbReference type="EMBL" id="QOKV01000034">
    <property type="protein sequence ID" value="KAA0677446.1"/>
    <property type="molecule type" value="Genomic_DNA"/>
</dbReference>
<dbReference type="InterPro" id="IPR015860">
    <property type="entry name" value="ABC_transpr_TagH-like"/>
</dbReference>
<evidence type="ECO:0000313" key="7">
    <source>
        <dbReference type="Proteomes" id="UP000476837"/>
    </source>
</evidence>
<dbReference type="GO" id="GO:0140359">
    <property type="term" value="F:ABC-type transporter activity"/>
    <property type="evidence" value="ECO:0007669"/>
    <property type="project" value="InterPro"/>
</dbReference>
<accession>A0A6L3ARS6</accession>